<dbReference type="SUPFAM" id="SSF53474">
    <property type="entry name" value="alpha/beta-Hydrolases"/>
    <property type="match status" value="1"/>
</dbReference>
<gene>
    <name evidence="4" type="ORF">AWL63_13085</name>
</gene>
<keyword evidence="1" id="KW-0378">Hydrolase</keyword>
<evidence type="ECO:0000313" key="5">
    <source>
        <dbReference type="Proteomes" id="UP000094256"/>
    </source>
</evidence>
<keyword evidence="5" id="KW-1185">Reference proteome</keyword>
<evidence type="ECO:0000259" key="3">
    <source>
        <dbReference type="Pfam" id="PF07859"/>
    </source>
</evidence>
<dbReference type="InterPro" id="IPR013094">
    <property type="entry name" value="AB_hydrolase_3"/>
</dbReference>
<evidence type="ECO:0000313" key="4">
    <source>
        <dbReference type="EMBL" id="AOH86759.1"/>
    </source>
</evidence>
<dbReference type="KEGG" id="span:AWL63_13085"/>
<protein>
    <recommendedName>
        <fullName evidence="3">Alpha/beta hydrolase fold-3 domain-containing protein</fullName>
    </recommendedName>
</protein>
<dbReference type="PANTHER" id="PTHR48081:SF6">
    <property type="entry name" value="PEPTIDASE S9 PROLYL OLIGOPEPTIDASE CATALYTIC DOMAIN-CONTAINING PROTEIN"/>
    <property type="match status" value="1"/>
</dbReference>
<dbReference type="Gene3D" id="3.40.50.1820">
    <property type="entry name" value="alpha/beta hydrolase"/>
    <property type="match status" value="1"/>
</dbReference>
<dbReference type="PANTHER" id="PTHR48081">
    <property type="entry name" value="AB HYDROLASE SUPERFAMILY PROTEIN C4A8.06C"/>
    <property type="match status" value="1"/>
</dbReference>
<dbReference type="GO" id="GO:0016787">
    <property type="term" value="F:hydrolase activity"/>
    <property type="evidence" value="ECO:0007669"/>
    <property type="project" value="UniProtKB-KW"/>
</dbReference>
<evidence type="ECO:0000256" key="2">
    <source>
        <dbReference type="SAM" id="SignalP"/>
    </source>
</evidence>
<name>A0A1B3ZH45_9SPHN</name>
<feature type="chain" id="PRO_5008556547" description="Alpha/beta hydrolase fold-3 domain-containing protein" evidence="2">
    <location>
        <begin position="19"/>
        <end position="302"/>
    </location>
</feature>
<feature type="domain" description="Alpha/beta hydrolase fold-3" evidence="3">
    <location>
        <begin position="153"/>
        <end position="222"/>
    </location>
</feature>
<organism evidence="4 5">
    <name type="scientific">Sphingomonas panacis</name>
    <dbReference type="NCBI Taxonomy" id="1560345"/>
    <lineage>
        <taxon>Bacteria</taxon>
        <taxon>Pseudomonadati</taxon>
        <taxon>Pseudomonadota</taxon>
        <taxon>Alphaproteobacteria</taxon>
        <taxon>Sphingomonadales</taxon>
        <taxon>Sphingomonadaceae</taxon>
        <taxon>Sphingomonas</taxon>
    </lineage>
</organism>
<dbReference type="STRING" id="1560345.AWL63_13085"/>
<proteinExistence type="predicted"/>
<dbReference type="Proteomes" id="UP000094256">
    <property type="component" value="Chromosome"/>
</dbReference>
<dbReference type="RefSeq" id="WP_069207303.1">
    <property type="nucleotide sequence ID" value="NZ_CP014168.1"/>
</dbReference>
<dbReference type="Pfam" id="PF07859">
    <property type="entry name" value="Abhydrolase_3"/>
    <property type="match status" value="1"/>
</dbReference>
<evidence type="ECO:0000256" key="1">
    <source>
        <dbReference type="ARBA" id="ARBA00022801"/>
    </source>
</evidence>
<reference evidence="4 5" key="1">
    <citation type="submission" date="2016-01" db="EMBL/GenBank/DDBJ databases">
        <title>Complete genome and mega plasmid sequence of Sphingomonas panacis DCY99 elicits systemic resistance in rice to Xanthomonas oryzae.</title>
        <authorList>
            <person name="Kim Y.J."/>
            <person name="Yang D.C."/>
            <person name="Sing P."/>
        </authorList>
    </citation>
    <scope>NUCLEOTIDE SEQUENCE [LARGE SCALE GENOMIC DNA]</scope>
    <source>
        <strain evidence="4 5">DCY99</strain>
    </source>
</reference>
<accession>A0A1B3ZH45</accession>
<dbReference type="AlphaFoldDB" id="A0A1B3ZH45"/>
<dbReference type="EMBL" id="CP014168">
    <property type="protein sequence ID" value="AOH86759.1"/>
    <property type="molecule type" value="Genomic_DNA"/>
</dbReference>
<keyword evidence="2" id="KW-0732">Signal</keyword>
<dbReference type="InterPro" id="IPR050300">
    <property type="entry name" value="GDXG_lipolytic_enzyme"/>
</dbReference>
<feature type="signal peptide" evidence="2">
    <location>
        <begin position="1"/>
        <end position="18"/>
    </location>
</feature>
<sequence>MRVALAALALLAAVPAIAADAPPAFTIALAHRPEVPAEIALGTPKKPAMPPEQWQWINGDLGVRNVSEATLTPVLPPAGAETGAAVIVAPGGGFLGLAIDTEGYRVAHWLADHGIAAFVLKYRTLATPADFATYRREMIAVRTGTGPASFRPPAGTPPEALADGIAALKLVHARAAEWKIDPARIGMMGFSAGAFTTLSVALAGDPAARPAFIAPIYGPLDAVQAPAGAPPMFVALASDDPLFWTGGTGLIKSWSKAHALVEFHLYQRGGHGFGLGAARTTTTDWIEGFRRWLEANGMLRTR</sequence>
<dbReference type="InterPro" id="IPR029058">
    <property type="entry name" value="AB_hydrolase_fold"/>
</dbReference>